<protein>
    <submittedName>
        <fullName evidence="2">Uncharacterized protein</fullName>
    </submittedName>
</protein>
<dbReference type="RefSeq" id="WP_163054317.1">
    <property type="nucleotide sequence ID" value="NZ_JAAGLI010000213.1"/>
</dbReference>
<dbReference type="AlphaFoldDB" id="A0A6L9QD35"/>
<comment type="caution">
    <text evidence="2">The sequence shown here is derived from an EMBL/GenBank/DDBJ whole genome shotgun (WGS) entry which is preliminary data.</text>
</comment>
<accession>A0A6L9QD35</accession>
<feature type="compositionally biased region" description="Low complexity" evidence="1">
    <location>
        <begin position="77"/>
        <end position="89"/>
    </location>
</feature>
<evidence type="ECO:0000313" key="3">
    <source>
        <dbReference type="Proteomes" id="UP000475532"/>
    </source>
</evidence>
<feature type="region of interest" description="Disordered" evidence="1">
    <location>
        <begin position="1"/>
        <end position="20"/>
    </location>
</feature>
<evidence type="ECO:0000313" key="2">
    <source>
        <dbReference type="EMBL" id="NEA22583.1"/>
    </source>
</evidence>
<gene>
    <name evidence="2" type="ORF">G3I70_08775</name>
</gene>
<reference evidence="2 3" key="1">
    <citation type="submission" date="2020-01" db="EMBL/GenBank/DDBJ databases">
        <title>Insect and environment-associated Actinomycetes.</title>
        <authorList>
            <person name="Currrie C."/>
            <person name="Chevrette M."/>
            <person name="Carlson C."/>
            <person name="Stubbendieck R."/>
            <person name="Wendt-Pienkowski E."/>
        </authorList>
    </citation>
    <scope>NUCLEOTIDE SEQUENCE [LARGE SCALE GENOMIC DNA]</scope>
    <source>
        <strain evidence="2 3">SID10258</strain>
    </source>
</reference>
<name>A0A6L9QD35_9ACTN</name>
<sequence>MQLQVTAWPRIHGEKRKPGDMVEVGDIGLARMLIREGQARPAGTPEPLAGGPAASQRAAQVDAGLAGEPTGGSQDSGEGTAPGGAAPAGDGPPPKPGRGASLDAWVAYAIGQGMDHEDAKAMTRAQLTAHYAGS</sequence>
<dbReference type="Proteomes" id="UP000475532">
    <property type="component" value="Unassembled WGS sequence"/>
</dbReference>
<feature type="region of interest" description="Disordered" evidence="1">
    <location>
        <begin position="35"/>
        <end position="100"/>
    </location>
</feature>
<evidence type="ECO:0000256" key="1">
    <source>
        <dbReference type="SAM" id="MobiDB-lite"/>
    </source>
</evidence>
<organism evidence="2 3">
    <name type="scientific">Actinomadura bangladeshensis</name>
    <dbReference type="NCBI Taxonomy" id="453573"/>
    <lineage>
        <taxon>Bacteria</taxon>
        <taxon>Bacillati</taxon>
        <taxon>Actinomycetota</taxon>
        <taxon>Actinomycetes</taxon>
        <taxon>Streptosporangiales</taxon>
        <taxon>Thermomonosporaceae</taxon>
        <taxon>Actinomadura</taxon>
    </lineage>
</organism>
<proteinExistence type="predicted"/>
<dbReference type="EMBL" id="JAAGLI010000213">
    <property type="protein sequence ID" value="NEA22583.1"/>
    <property type="molecule type" value="Genomic_DNA"/>
</dbReference>